<evidence type="ECO:0000313" key="2">
    <source>
        <dbReference type="EMBL" id="MBF1659498.1"/>
    </source>
</evidence>
<reference evidence="2" key="1">
    <citation type="submission" date="2020-04" db="EMBL/GenBank/DDBJ databases">
        <title>Deep metagenomics examines the oral microbiome during advanced dental caries in children, revealing novel taxa and co-occurrences with host molecules.</title>
        <authorList>
            <person name="Baker J.L."/>
            <person name="Morton J.T."/>
            <person name="Dinis M."/>
            <person name="Alvarez R."/>
            <person name="Tran N.C."/>
            <person name="Knight R."/>
            <person name="Edlund A."/>
        </authorList>
    </citation>
    <scope>NUCLEOTIDE SEQUENCE</scope>
    <source>
        <strain evidence="2">JCVI_29_bin.11</strain>
    </source>
</reference>
<comment type="caution">
    <text evidence="2">The sequence shown here is derived from an EMBL/GenBank/DDBJ whole genome shotgun (WGS) entry which is preliminary data.</text>
</comment>
<dbReference type="EMBL" id="JABZXL010000018">
    <property type="protein sequence ID" value="MBF1659498.1"/>
    <property type="molecule type" value="Genomic_DNA"/>
</dbReference>
<accession>A0A930KYS6</accession>
<evidence type="ECO:0000313" key="3">
    <source>
        <dbReference type="Proteomes" id="UP000713964"/>
    </source>
</evidence>
<name>A0A930KYS6_9MICC</name>
<dbReference type="AlphaFoldDB" id="A0A930KYS6"/>
<organism evidence="2 3">
    <name type="scientific">Rothia mucilaginosa</name>
    <dbReference type="NCBI Taxonomy" id="43675"/>
    <lineage>
        <taxon>Bacteria</taxon>
        <taxon>Bacillati</taxon>
        <taxon>Actinomycetota</taxon>
        <taxon>Actinomycetes</taxon>
        <taxon>Micrococcales</taxon>
        <taxon>Micrococcaceae</taxon>
        <taxon>Rothia</taxon>
    </lineage>
</organism>
<evidence type="ECO:0000256" key="1">
    <source>
        <dbReference type="SAM" id="Coils"/>
    </source>
</evidence>
<feature type="coiled-coil region" evidence="1">
    <location>
        <begin position="81"/>
        <end position="151"/>
    </location>
</feature>
<keyword evidence="1" id="KW-0175">Coiled coil</keyword>
<protein>
    <submittedName>
        <fullName evidence="2">Peptide chain release factor 4</fullName>
    </submittedName>
</protein>
<sequence length="165" mass="18504">MGLLRSALLLGAGAAVGYFASRRATASEPAQRTPGSALLMREHGELALNPESQMGKFFDSPIGKPLQPYALRAVEFAARVREGMQEKEMELNAKVERQKQDLRPGSLDTWDRQMSSTEIESTNRRLAERELIEVEAEIASLEEAQKRAREQRIARDRQLGDGFFN</sequence>
<dbReference type="Proteomes" id="UP000713964">
    <property type="component" value="Unassembled WGS sequence"/>
</dbReference>
<gene>
    <name evidence="2" type="ORF">HXO58_06655</name>
</gene>
<proteinExistence type="predicted"/>